<dbReference type="Pfam" id="PF01244">
    <property type="entry name" value="Peptidase_M19"/>
    <property type="match status" value="1"/>
</dbReference>
<dbReference type="RefSeq" id="WP_380910514.1">
    <property type="nucleotide sequence ID" value="NZ_JBHTLS010000118.1"/>
</dbReference>
<dbReference type="InterPro" id="IPR032466">
    <property type="entry name" value="Metal_Hydrolase"/>
</dbReference>
<dbReference type="PANTHER" id="PTHR10443">
    <property type="entry name" value="MICROSOMAL DIPEPTIDASE"/>
    <property type="match status" value="1"/>
</dbReference>
<protein>
    <submittedName>
        <fullName evidence="2">Dipeptidase</fullName>
    </submittedName>
</protein>
<dbReference type="PANTHER" id="PTHR10443:SF12">
    <property type="entry name" value="DIPEPTIDASE"/>
    <property type="match status" value="1"/>
</dbReference>
<organism evidence="2 3">
    <name type="scientific">Sphingobium olei</name>
    <dbReference type="NCBI Taxonomy" id="420955"/>
    <lineage>
        <taxon>Bacteria</taxon>
        <taxon>Pseudomonadati</taxon>
        <taxon>Pseudomonadota</taxon>
        <taxon>Alphaproteobacteria</taxon>
        <taxon>Sphingomonadales</taxon>
        <taxon>Sphingomonadaceae</taxon>
        <taxon>Sphingobium</taxon>
    </lineage>
</organism>
<name>A0ABW3P237_9SPHN</name>
<keyword evidence="1" id="KW-0732">Signal</keyword>
<dbReference type="Proteomes" id="UP001597203">
    <property type="component" value="Unassembled WGS sequence"/>
</dbReference>
<sequence length="415" mass="44890">MRGKYMVSVALAALFPMTAQAQGPVVSKKDYQLHQRLVTLDSHLDTPASLDLPGWSIEDEHGVHSDYTQVDLPRMKKGGLDGGFWAIYTPQGPLTIEGFRKSRDFALLRGMSIRSMVAADPDNFALATEAKDAAPIAAAGKRIVYMSIENAYPLGEDVSLLKTFYDMGVRVSGFAHFAHNQFADSSTDPSKKPRYGGLSPLGKELLKEMNRLGIVPDASHSSDQVLDDLLALSTTPVLLTHSGCKAIYHHPRNIDDDHLKALAAKGGVIQMNAYGGYLKALKPNPERQKAMQALMGQMREDAKMSAEARAALLAKRQEIDRLYPETDRATFDDFMAHMLHALKVVGPDHVGIGADWDGGGGVVGMEDVVDLPKITAALLKAGYSEADVQKIWSGNVLRVLAAAEAGRETKGAAAP</sequence>
<dbReference type="CDD" id="cd01301">
    <property type="entry name" value="rDP_like"/>
    <property type="match status" value="1"/>
</dbReference>
<evidence type="ECO:0000313" key="2">
    <source>
        <dbReference type="EMBL" id="MFD1105032.1"/>
    </source>
</evidence>
<dbReference type="PROSITE" id="PS51365">
    <property type="entry name" value="RENAL_DIPEPTIDASE_2"/>
    <property type="match status" value="1"/>
</dbReference>
<dbReference type="Gene3D" id="1.10.287.650">
    <property type="entry name" value="L27 domain"/>
    <property type="match status" value="1"/>
</dbReference>
<feature type="signal peptide" evidence="1">
    <location>
        <begin position="1"/>
        <end position="21"/>
    </location>
</feature>
<dbReference type="InterPro" id="IPR008257">
    <property type="entry name" value="Pept_M19"/>
</dbReference>
<reference evidence="3" key="1">
    <citation type="journal article" date="2019" name="Int. J. Syst. Evol. Microbiol.">
        <title>The Global Catalogue of Microorganisms (GCM) 10K type strain sequencing project: providing services to taxonomists for standard genome sequencing and annotation.</title>
        <authorList>
            <consortium name="The Broad Institute Genomics Platform"/>
            <consortium name="The Broad Institute Genome Sequencing Center for Infectious Disease"/>
            <person name="Wu L."/>
            <person name="Ma J."/>
        </authorList>
    </citation>
    <scope>NUCLEOTIDE SEQUENCE [LARGE SCALE GENOMIC DNA]</scope>
    <source>
        <strain evidence="3">CCUG 54329</strain>
    </source>
</reference>
<gene>
    <name evidence="2" type="ORF">ACFQ24_09120</name>
</gene>
<keyword evidence="3" id="KW-1185">Reference proteome</keyword>
<evidence type="ECO:0000313" key="3">
    <source>
        <dbReference type="Proteomes" id="UP001597203"/>
    </source>
</evidence>
<dbReference type="SUPFAM" id="SSF51556">
    <property type="entry name" value="Metallo-dependent hydrolases"/>
    <property type="match status" value="1"/>
</dbReference>
<dbReference type="Gene3D" id="3.20.20.140">
    <property type="entry name" value="Metal-dependent hydrolases"/>
    <property type="match status" value="1"/>
</dbReference>
<comment type="caution">
    <text evidence="2">The sequence shown here is derived from an EMBL/GenBank/DDBJ whole genome shotgun (WGS) entry which is preliminary data.</text>
</comment>
<dbReference type="EMBL" id="JBHTLS010000118">
    <property type="protein sequence ID" value="MFD1105032.1"/>
    <property type="molecule type" value="Genomic_DNA"/>
</dbReference>
<feature type="chain" id="PRO_5047265888" evidence="1">
    <location>
        <begin position="22"/>
        <end position="415"/>
    </location>
</feature>
<accession>A0ABW3P237</accession>
<evidence type="ECO:0000256" key="1">
    <source>
        <dbReference type="SAM" id="SignalP"/>
    </source>
</evidence>
<proteinExistence type="predicted"/>